<dbReference type="GO" id="GO:0016567">
    <property type="term" value="P:protein ubiquitination"/>
    <property type="evidence" value="ECO:0007669"/>
    <property type="project" value="UniProtKB-UniRule"/>
</dbReference>
<dbReference type="EC" id="2.3.2.27" evidence="5"/>
<evidence type="ECO:0000259" key="6">
    <source>
        <dbReference type="PROSITE" id="PS51698"/>
    </source>
</evidence>
<dbReference type="InterPro" id="IPR011989">
    <property type="entry name" value="ARM-like"/>
</dbReference>
<dbReference type="PROSITE" id="PS51698">
    <property type="entry name" value="U_BOX"/>
    <property type="match status" value="1"/>
</dbReference>
<dbReference type="InterPro" id="IPR045185">
    <property type="entry name" value="PUB22/23/24-like"/>
</dbReference>
<keyword evidence="3 5" id="KW-0808">Transferase</keyword>
<evidence type="ECO:0000256" key="1">
    <source>
        <dbReference type="ARBA" id="ARBA00000900"/>
    </source>
</evidence>
<organism evidence="7 8">
    <name type="scientific">Striga asiatica</name>
    <name type="common">Asiatic witchweed</name>
    <name type="synonym">Buchnera asiatica</name>
    <dbReference type="NCBI Taxonomy" id="4170"/>
    <lineage>
        <taxon>Eukaryota</taxon>
        <taxon>Viridiplantae</taxon>
        <taxon>Streptophyta</taxon>
        <taxon>Embryophyta</taxon>
        <taxon>Tracheophyta</taxon>
        <taxon>Spermatophyta</taxon>
        <taxon>Magnoliopsida</taxon>
        <taxon>eudicotyledons</taxon>
        <taxon>Gunneridae</taxon>
        <taxon>Pentapetalae</taxon>
        <taxon>asterids</taxon>
        <taxon>lamiids</taxon>
        <taxon>Lamiales</taxon>
        <taxon>Orobanchaceae</taxon>
        <taxon>Buchnereae</taxon>
        <taxon>Striga</taxon>
    </lineage>
</organism>
<name>A0A5A7PVC2_STRAF</name>
<comment type="function">
    <text evidence="5">Functions as an E3 ubiquitin ligase.</text>
</comment>
<dbReference type="UniPathway" id="UPA00143"/>
<evidence type="ECO:0000313" key="8">
    <source>
        <dbReference type="Proteomes" id="UP000325081"/>
    </source>
</evidence>
<keyword evidence="4 5" id="KW-0833">Ubl conjugation pathway</keyword>
<evidence type="ECO:0000256" key="2">
    <source>
        <dbReference type="ARBA" id="ARBA00004906"/>
    </source>
</evidence>
<dbReference type="SUPFAM" id="SSF57850">
    <property type="entry name" value="RING/U-box"/>
    <property type="match status" value="1"/>
</dbReference>
<dbReference type="GO" id="GO:0061630">
    <property type="term" value="F:ubiquitin protein ligase activity"/>
    <property type="evidence" value="ECO:0007669"/>
    <property type="project" value="UniProtKB-UniRule"/>
</dbReference>
<dbReference type="InterPro" id="IPR013083">
    <property type="entry name" value="Znf_RING/FYVE/PHD"/>
</dbReference>
<evidence type="ECO:0000256" key="3">
    <source>
        <dbReference type="ARBA" id="ARBA00022679"/>
    </source>
</evidence>
<reference evidence="8" key="1">
    <citation type="journal article" date="2019" name="Curr. Biol.">
        <title>Genome Sequence of Striga asiatica Provides Insight into the Evolution of Plant Parasitism.</title>
        <authorList>
            <person name="Yoshida S."/>
            <person name="Kim S."/>
            <person name="Wafula E.K."/>
            <person name="Tanskanen J."/>
            <person name="Kim Y.M."/>
            <person name="Honaas L."/>
            <person name="Yang Z."/>
            <person name="Spallek T."/>
            <person name="Conn C.E."/>
            <person name="Ichihashi Y."/>
            <person name="Cheong K."/>
            <person name="Cui S."/>
            <person name="Der J.P."/>
            <person name="Gundlach H."/>
            <person name="Jiao Y."/>
            <person name="Hori C."/>
            <person name="Ishida J.K."/>
            <person name="Kasahara H."/>
            <person name="Kiba T."/>
            <person name="Kim M.S."/>
            <person name="Koo N."/>
            <person name="Laohavisit A."/>
            <person name="Lee Y.H."/>
            <person name="Lumba S."/>
            <person name="McCourt P."/>
            <person name="Mortimer J.C."/>
            <person name="Mutuku J.M."/>
            <person name="Nomura T."/>
            <person name="Sasaki-Sekimoto Y."/>
            <person name="Seto Y."/>
            <person name="Wang Y."/>
            <person name="Wakatake T."/>
            <person name="Sakakibara H."/>
            <person name="Demura T."/>
            <person name="Yamaguchi S."/>
            <person name="Yoneyama K."/>
            <person name="Manabe R.I."/>
            <person name="Nelson D.C."/>
            <person name="Schulman A.H."/>
            <person name="Timko M.P."/>
            <person name="dePamphilis C.W."/>
            <person name="Choi D."/>
            <person name="Shirasu K."/>
        </authorList>
    </citation>
    <scope>NUCLEOTIDE SEQUENCE [LARGE SCALE GENOMIC DNA]</scope>
    <source>
        <strain evidence="8">cv. UVA1</strain>
    </source>
</reference>
<dbReference type="InterPro" id="IPR016024">
    <property type="entry name" value="ARM-type_fold"/>
</dbReference>
<dbReference type="Proteomes" id="UP000325081">
    <property type="component" value="Unassembled WGS sequence"/>
</dbReference>
<feature type="domain" description="U-box" evidence="6">
    <location>
        <begin position="5"/>
        <end position="84"/>
    </location>
</feature>
<comment type="pathway">
    <text evidence="2 5">Protein modification; protein ubiquitination.</text>
</comment>
<dbReference type="Pfam" id="PF25598">
    <property type="entry name" value="ARM_PUB"/>
    <property type="match status" value="1"/>
</dbReference>
<dbReference type="PANTHER" id="PTHR22849">
    <property type="entry name" value="WDSAM1 PROTEIN"/>
    <property type="match status" value="1"/>
</dbReference>
<dbReference type="InterPro" id="IPR045210">
    <property type="entry name" value="RING-Ubox_PUB"/>
</dbReference>
<dbReference type="AlphaFoldDB" id="A0A5A7PVC2"/>
<dbReference type="SUPFAM" id="SSF48371">
    <property type="entry name" value="ARM repeat"/>
    <property type="match status" value="1"/>
</dbReference>
<keyword evidence="8" id="KW-1185">Reference proteome</keyword>
<dbReference type="InterPro" id="IPR058678">
    <property type="entry name" value="ARM_PUB"/>
</dbReference>
<dbReference type="Gene3D" id="1.25.10.10">
    <property type="entry name" value="Leucine-rich Repeat Variant"/>
    <property type="match status" value="1"/>
</dbReference>
<gene>
    <name evidence="7" type="ORF">STAS_12860</name>
</gene>
<evidence type="ECO:0000256" key="4">
    <source>
        <dbReference type="ARBA" id="ARBA00022786"/>
    </source>
</evidence>
<sequence>MDEIEVPQYFLCPISLQIMKDPVTTVTGITYDRDSIEKWAKTSSSGATVLCPVTKQPLPQASDMTPNHMLRRLIQAWCVSNAKKGIDQIPTPKSPLHRSTVLKLVRDLKNGCNRAIAALKRMEELAGESERNRKLMAEAGVAKAIFLFILARCSGDVGSTEGLDRALRVLQLTWTPSAENVRVLEEIYPNNFVNSVLWILNSRQDCAGKTLALSILKKFTEVMAGSVHLERLEPSFFAGIVKVLRGGVSPAAARSALKILVAAAAAGRNRAKIVEAGAVVELVEMELAGPADKRTTELVFCLLAQLCSCADGRQQLLGHAGSVALAAKRLLRVSPAADDRILCVVDAVARFAAAPEVVAEMMRVGGVTKLCMVLQADCSAHLKKKAREILRLHSSVWSNSPCIQVYLLTWHAR</sequence>
<proteinExistence type="predicted"/>
<comment type="caution">
    <text evidence="7">The sequence shown here is derived from an EMBL/GenBank/DDBJ whole genome shotgun (WGS) entry which is preliminary data.</text>
</comment>
<evidence type="ECO:0000256" key="5">
    <source>
        <dbReference type="RuleBase" id="RU369093"/>
    </source>
</evidence>
<dbReference type="OrthoDB" id="10064100at2759"/>
<dbReference type="PANTHER" id="PTHR22849:SF128">
    <property type="entry name" value="U-BOX DOMAIN-CONTAINING PROTEIN"/>
    <property type="match status" value="1"/>
</dbReference>
<dbReference type="Pfam" id="PF04564">
    <property type="entry name" value="U-box"/>
    <property type="match status" value="1"/>
</dbReference>
<evidence type="ECO:0000313" key="7">
    <source>
        <dbReference type="EMBL" id="GER36522.1"/>
    </source>
</evidence>
<dbReference type="Gene3D" id="3.30.40.10">
    <property type="entry name" value="Zinc/RING finger domain, C3HC4 (zinc finger)"/>
    <property type="match status" value="1"/>
</dbReference>
<comment type="catalytic activity">
    <reaction evidence="1 5">
        <text>S-ubiquitinyl-[E2 ubiquitin-conjugating enzyme]-L-cysteine + [acceptor protein]-L-lysine = [E2 ubiquitin-conjugating enzyme]-L-cysteine + N(6)-ubiquitinyl-[acceptor protein]-L-lysine.</text>
        <dbReference type="EC" id="2.3.2.27"/>
    </reaction>
</comment>
<protein>
    <recommendedName>
        <fullName evidence="5 6">U-box domain-containing protein</fullName>
        <ecNumber evidence="5">2.3.2.27</ecNumber>
    </recommendedName>
    <alternativeName>
        <fullName evidence="5">RING-type E3 ubiquitin transferase PUB</fullName>
    </alternativeName>
</protein>
<dbReference type="InterPro" id="IPR003613">
    <property type="entry name" value="Ubox_domain"/>
</dbReference>
<dbReference type="SMART" id="SM00504">
    <property type="entry name" value="Ubox"/>
    <property type="match status" value="1"/>
</dbReference>
<dbReference type="EMBL" id="BKCP01005183">
    <property type="protein sequence ID" value="GER36522.1"/>
    <property type="molecule type" value="Genomic_DNA"/>
</dbReference>
<dbReference type="CDD" id="cd16664">
    <property type="entry name" value="RING-Ubox_PUB"/>
    <property type="match status" value="1"/>
</dbReference>
<accession>A0A5A7PVC2</accession>